<evidence type="ECO:0008006" key="4">
    <source>
        <dbReference type="Google" id="ProtNLM"/>
    </source>
</evidence>
<reference evidence="2 3" key="1">
    <citation type="journal article" date="2021" name="Sci. Rep.">
        <title>Genome sequencing of the multicellular alga Astrephomene provides insights into convergent evolution of germ-soma differentiation.</title>
        <authorList>
            <person name="Yamashita S."/>
            <person name="Yamamoto K."/>
            <person name="Matsuzaki R."/>
            <person name="Suzuki S."/>
            <person name="Yamaguchi H."/>
            <person name="Hirooka S."/>
            <person name="Minakuchi Y."/>
            <person name="Miyagishima S."/>
            <person name="Kawachi M."/>
            <person name="Toyoda A."/>
            <person name="Nozaki H."/>
        </authorList>
    </citation>
    <scope>NUCLEOTIDE SEQUENCE [LARGE SCALE GENOMIC DNA]</scope>
    <source>
        <strain evidence="2 3">NIES-4017</strain>
    </source>
</reference>
<evidence type="ECO:0000256" key="1">
    <source>
        <dbReference type="SAM" id="SignalP"/>
    </source>
</evidence>
<gene>
    <name evidence="2" type="ORF">Agub_g15395</name>
</gene>
<keyword evidence="3" id="KW-1185">Reference proteome</keyword>
<accession>A0AAD3E314</accession>
<dbReference type="GO" id="GO:0000175">
    <property type="term" value="F:3'-5'-RNA exonuclease activity"/>
    <property type="evidence" value="ECO:0007669"/>
    <property type="project" value="TreeGrafter"/>
</dbReference>
<dbReference type="AlphaFoldDB" id="A0AAD3E314"/>
<dbReference type="EMBL" id="BMAR01000072">
    <property type="protein sequence ID" value="GFR52780.1"/>
    <property type="molecule type" value="Genomic_DNA"/>
</dbReference>
<sequence>MASPAALTVGMALLSWFVVRKLRGRQNCKKRARRVRRPEPLCSSDPDEISVVVYNVLADHYCTPKRYPYVRQEWLHWPHRWRVLQEQLASFGADIICLQEVEPSRWQDFLASPALAGYSGIIQDRRGCDALIANAILYRPDKLQLVWRESRSRALLAAFVCWDGLGQQQLLYVANLHLEGHPFRPNDRVSQARSALQRLEAHVRQHG</sequence>
<organism evidence="2 3">
    <name type="scientific">Astrephomene gubernaculifera</name>
    <dbReference type="NCBI Taxonomy" id="47775"/>
    <lineage>
        <taxon>Eukaryota</taxon>
        <taxon>Viridiplantae</taxon>
        <taxon>Chlorophyta</taxon>
        <taxon>core chlorophytes</taxon>
        <taxon>Chlorophyceae</taxon>
        <taxon>CS clade</taxon>
        <taxon>Chlamydomonadales</taxon>
        <taxon>Astrephomenaceae</taxon>
        <taxon>Astrephomene</taxon>
    </lineage>
</organism>
<evidence type="ECO:0000313" key="3">
    <source>
        <dbReference type="Proteomes" id="UP001054857"/>
    </source>
</evidence>
<proteinExistence type="predicted"/>
<dbReference type="SUPFAM" id="SSF56219">
    <property type="entry name" value="DNase I-like"/>
    <property type="match status" value="1"/>
</dbReference>
<dbReference type="Gene3D" id="3.60.10.10">
    <property type="entry name" value="Endonuclease/exonuclease/phosphatase"/>
    <property type="match status" value="1"/>
</dbReference>
<evidence type="ECO:0000313" key="2">
    <source>
        <dbReference type="EMBL" id="GFR52780.1"/>
    </source>
</evidence>
<dbReference type="InterPro" id="IPR050410">
    <property type="entry name" value="CCR4/nocturin_mRNA_transcr"/>
</dbReference>
<dbReference type="Proteomes" id="UP001054857">
    <property type="component" value="Unassembled WGS sequence"/>
</dbReference>
<protein>
    <recommendedName>
        <fullName evidence="4">Endonuclease/exonuclease/phosphatase domain-containing protein</fullName>
    </recommendedName>
</protein>
<name>A0AAD3E314_9CHLO</name>
<feature type="chain" id="PRO_5041912571" description="Endonuclease/exonuclease/phosphatase domain-containing protein" evidence="1">
    <location>
        <begin position="25"/>
        <end position="207"/>
    </location>
</feature>
<dbReference type="GO" id="GO:0005739">
    <property type="term" value="C:mitochondrion"/>
    <property type="evidence" value="ECO:0007669"/>
    <property type="project" value="TreeGrafter"/>
</dbReference>
<dbReference type="PANTHER" id="PTHR12121:SF37">
    <property type="entry name" value="2',5'-PHOSPHODIESTERASE 12"/>
    <property type="match status" value="1"/>
</dbReference>
<dbReference type="InterPro" id="IPR036691">
    <property type="entry name" value="Endo/exonu/phosph_ase_sf"/>
</dbReference>
<feature type="signal peptide" evidence="1">
    <location>
        <begin position="1"/>
        <end position="24"/>
    </location>
</feature>
<dbReference type="PANTHER" id="PTHR12121">
    <property type="entry name" value="CARBON CATABOLITE REPRESSOR PROTEIN 4"/>
    <property type="match status" value="1"/>
</dbReference>
<feature type="non-terminal residue" evidence="2">
    <location>
        <position position="207"/>
    </location>
</feature>
<keyword evidence="1" id="KW-0732">Signal</keyword>
<comment type="caution">
    <text evidence="2">The sequence shown here is derived from an EMBL/GenBank/DDBJ whole genome shotgun (WGS) entry which is preliminary data.</text>
</comment>
<dbReference type="GO" id="GO:0000288">
    <property type="term" value="P:nuclear-transcribed mRNA catabolic process, deadenylation-dependent decay"/>
    <property type="evidence" value="ECO:0007669"/>
    <property type="project" value="TreeGrafter"/>
</dbReference>